<dbReference type="InterPro" id="IPR036291">
    <property type="entry name" value="NAD(P)-bd_dom_sf"/>
</dbReference>
<dbReference type="PANTHER" id="PTHR24321">
    <property type="entry name" value="DEHYDROGENASES, SHORT CHAIN"/>
    <property type="match status" value="1"/>
</dbReference>
<evidence type="ECO:0000313" key="4">
    <source>
        <dbReference type="EMBL" id="OPE54999.1"/>
    </source>
</evidence>
<dbReference type="Pfam" id="PF13561">
    <property type="entry name" value="adh_short_C2"/>
    <property type="match status" value="1"/>
</dbReference>
<dbReference type="AlphaFoldDB" id="A0A1Q4HL72"/>
<dbReference type="GO" id="GO:0016491">
    <property type="term" value="F:oxidoreductase activity"/>
    <property type="evidence" value="ECO:0007669"/>
    <property type="project" value="UniProtKB-KW"/>
</dbReference>
<organism evidence="4 6">
    <name type="scientific">Mycolicibacterium diernhoferi</name>
    <dbReference type="NCBI Taxonomy" id="1801"/>
    <lineage>
        <taxon>Bacteria</taxon>
        <taxon>Bacillati</taxon>
        <taxon>Actinomycetota</taxon>
        <taxon>Actinomycetes</taxon>
        <taxon>Mycobacteriales</taxon>
        <taxon>Mycobacteriaceae</taxon>
        <taxon>Mycolicibacterium</taxon>
    </lineage>
</organism>
<accession>A0A1Q4HL72</accession>
<dbReference type="Proteomes" id="UP000220340">
    <property type="component" value="Unassembled WGS sequence"/>
</dbReference>
<gene>
    <name evidence="4" type="ORF">BV510_07370</name>
    <name evidence="5" type="ORF">CRI78_15545</name>
</gene>
<dbReference type="PANTHER" id="PTHR24321:SF8">
    <property type="entry name" value="ESTRADIOL 17-BETA-DEHYDROGENASE 8-RELATED"/>
    <property type="match status" value="1"/>
</dbReference>
<dbReference type="InterPro" id="IPR023985">
    <property type="entry name" value="SDR_subfam_1"/>
</dbReference>
<name>A0A1Q4HL72_9MYCO</name>
<evidence type="ECO:0000313" key="6">
    <source>
        <dbReference type="Proteomes" id="UP000191039"/>
    </source>
</evidence>
<evidence type="ECO:0000256" key="1">
    <source>
        <dbReference type="ARBA" id="ARBA00006484"/>
    </source>
</evidence>
<dbReference type="PRINTS" id="PR00081">
    <property type="entry name" value="GDHRDH"/>
</dbReference>
<reference evidence="4 6" key="1">
    <citation type="submission" date="2016-09" db="EMBL/GenBank/DDBJ databases">
        <title>genome sequences of unsequenced Mycobacteria.</title>
        <authorList>
            <person name="Greninger A.L."/>
            <person name="Jerome K.R."/>
            <person name="Mcnair B."/>
            <person name="Wallis C."/>
            <person name="Fang F."/>
        </authorList>
    </citation>
    <scope>NUCLEOTIDE SEQUENCE [LARGE SCALE GENOMIC DNA]</scope>
    <source>
        <strain evidence="4 6">BM1</strain>
    </source>
</reference>
<proteinExistence type="inferred from homology"/>
<dbReference type="RefSeq" id="WP_073853230.1">
    <property type="nucleotide sequence ID" value="NZ_BAAATC010000018.1"/>
</dbReference>
<dbReference type="EMBL" id="PDCR01000019">
    <property type="protein sequence ID" value="PEG53527.1"/>
    <property type="molecule type" value="Genomic_DNA"/>
</dbReference>
<evidence type="ECO:0000256" key="2">
    <source>
        <dbReference type="ARBA" id="ARBA00023002"/>
    </source>
</evidence>
<dbReference type="InterPro" id="IPR002347">
    <property type="entry name" value="SDR_fam"/>
</dbReference>
<evidence type="ECO:0000256" key="3">
    <source>
        <dbReference type="ARBA" id="ARBA00023027"/>
    </source>
</evidence>
<keyword evidence="7" id="KW-1185">Reference proteome</keyword>
<dbReference type="EMBL" id="MIJD01000052">
    <property type="protein sequence ID" value="OPE54999.1"/>
    <property type="molecule type" value="Genomic_DNA"/>
</dbReference>
<keyword evidence="3" id="KW-0520">NAD</keyword>
<reference evidence="5 7" key="2">
    <citation type="submission" date="2017-10" db="EMBL/GenBank/DDBJ databases">
        <title>The new phylogeny of genus Mycobacterium.</title>
        <authorList>
            <person name="Tortoli E."/>
            <person name="Trovato A."/>
            <person name="Cirillo D.M."/>
        </authorList>
    </citation>
    <scope>NUCLEOTIDE SEQUENCE [LARGE SCALE GENOMIC DNA]</scope>
    <source>
        <strain evidence="5 7">IP141170001</strain>
    </source>
</reference>
<dbReference type="FunFam" id="3.40.50.720:FF:000084">
    <property type="entry name" value="Short-chain dehydrogenase reductase"/>
    <property type="match status" value="1"/>
</dbReference>
<sequence length="293" mass="31365">MGTTGSTAGRVAGKVAFITGAARGQGRSHAIRLAEEGADIIAVDICRNIDTIGYDLATPEDLDETARFVEKAGGRIVTAVADVREAAELKAALDSGIAEFGKVDIVVAQAGIAGMKSSNSLQAWTDGINTNFVGTINAIQVALPHLNEGASIIATASAAALMDAHNKPNPGADPGGMGYMVSKRLISEYVHYLATELAVRGIRANVIHPTNCNTDMLQSEPMYRSFRPDLEKPQKADAEPAFYVQQAMRVPWVEPEDISNAVLWLASDESRFVTGMQLRVDAGGYLKWYDYHV</sequence>
<evidence type="ECO:0000313" key="7">
    <source>
        <dbReference type="Proteomes" id="UP000220340"/>
    </source>
</evidence>
<dbReference type="OrthoDB" id="5173603at2"/>
<dbReference type="CDD" id="cd05233">
    <property type="entry name" value="SDR_c"/>
    <property type="match status" value="1"/>
</dbReference>
<dbReference type="STRING" id="1801.BRW64_00630"/>
<comment type="similarity">
    <text evidence="1">Belongs to the short-chain dehydrogenases/reductases (SDR) family.</text>
</comment>
<dbReference type="Gene3D" id="3.40.50.720">
    <property type="entry name" value="NAD(P)-binding Rossmann-like Domain"/>
    <property type="match status" value="1"/>
</dbReference>
<keyword evidence="2" id="KW-0560">Oxidoreductase</keyword>
<comment type="caution">
    <text evidence="4">The sequence shown here is derived from an EMBL/GenBank/DDBJ whole genome shotgun (WGS) entry which is preliminary data.</text>
</comment>
<dbReference type="SUPFAM" id="SSF51735">
    <property type="entry name" value="NAD(P)-binding Rossmann-fold domains"/>
    <property type="match status" value="1"/>
</dbReference>
<dbReference type="Proteomes" id="UP000191039">
    <property type="component" value="Unassembled WGS sequence"/>
</dbReference>
<protein>
    <submittedName>
        <fullName evidence="4">3-ketoacyl-ACP reductase</fullName>
    </submittedName>
    <submittedName>
        <fullName evidence="5">SDR family mycofactocin-dependent oxidoreductase</fullName>
    </submittedName>
</protein>
<dbReference type="NCBIfam" id="TIGR03971">
    <property type="entry name" value="SDR_subfam_1"/>
    <property type="match status" value="1"/>
</dbReference>
<evidence type="ECO:0000313" key="5">
    <source>
        <dbReference type="EMBL" id="PEG53527.1"/>
    </source>
</evidence>